<proteinExistence type="predicted"/>
<dbReference type="EMBL" id="SPVH01000006">
    <property type="protein sequence ID" value="TFW11881.1"/>
    <property type="molecule type" value="Genomic_DNA"/>
</dbReference>
<sequence>MTIGLMLATGGLGACGQYEVRKKESADPGPQAPAQSEQDKAIIAATPQVSLSEKDRQEIRGVARGYLDEAAKELAKGFSPVSGVEDVVVAMQPTEVHAWKLDLKRTETYRIIAECDSECSDLDMELVDPAGKIVERDTLPDSAPVINIRPPANGAYTARLVMKTCTVAPCYAAARLYHQTGPIPDDDAPPATET</sequence>
<name>A0A4Y9RUI3_9CAUL</name>
<dbReference type="Proteomes" id="UP000298216">
    <property type="component" value="Unassembled WGS sequence"/>
</dbReference>
<comment type="caution">
    <text evidence="1">The sequence shown here is derived from an EMBL/GenBank/DDBJ whole genome shotgun (WGS) entry which is preliminary data.</text>
</comment>
<organism evidence="1 2">
    <name type="scientific">Brevundimonas intermedia</name>
    <dbReference type="NCBI Taxonomy" id="74315"/>
    <lineage>
        <taxon>Bacteria</taxon>
        <taxon>Pseudomonadati</taxon>
        <taxon>Pseudomonadota</taxon>
        <taxon>Alphaproteobacteria</taxon>
        <taxon>Caulobacterales</taxon>
        <taxon>Caulobacteraceae</taxon>
        <taxon>Brevundimonas</taxon>
    </lineage>
</organism>
<dbReference type="RefSeq" id="WP_135194371.1">
    <property type="nucleotide sequence ID" value="NZ_SPVH01000006.1"/>
</dbReference>
<evidence type="ECO:0000313" key="2">
    <source>
        <dbReference type="Proteomes" id="UP000298216"/>
    </source>
</evidence>
<gene>
    <name evidence="1" type="ORF">EGY25_07400</name>
</gene>
<evidence type="ECO:0000313" key="1">
    <source>
        <dbReference type="EMBL" id="TFW11881.1"/>
    </source>
</evidence>
<reference evidence="1 2" key="1">
    <citation type="submission" date="2019-03" db="EMBL/GenBank/DDBJ databases">
        <title>Draft genome of Brevundimonas sp. a heavy metal resistant soil bacteria.</title>
        <authorList>
            <person name="Soto J."/>
        </authorList>
    </citation>
    <scope>NUCLEOTIDE SEQUENCE [LARGE SCALE GENOMIC DNA]</scope>
    <source>
        <strain evidence="1 2">B-10</strain>
    </source>
</reference>
<keyword evidence="2" id="KW-1185">Reference proteome</keyword>
<accession>A0A4Y9RUI3</accession>
<protein>
    <submittedName>
        <fullName evidence="1">Uncharacterized protein</fullName>
    </submittedName>
</protein>
<dbReference type="AlphaFoldDB" id="A0A4Y9RUI3"/>
<dbReference type="OrthoDB" id="71876at2"/>